<sequence length="83" mass="9085">MDQNSAKKLLHSCEPVSGHGPGAVHEDLISLRHQQLGDRLDKASQDLTIHMVGSRRGSCVMNCRLAWAEIGINGLLVVYVHDV</sequence>
<comment type="caution">
    <text evidence="1">The sequence shown here is derived from an EMBL/GenBank/DDBJ whole genome shotgun (WGS) entry which is preliminary data.</text>
</comment>
<proteinExistence type="predicted"/>
<organism evidence="1 2">
    <name type="scientific">Puccinia graminis f. sp. tritici</name>
    <dbReference type="NCBI Taxonomy" id="56615"/>
    <lineage>
        <taxon>Eukaryota</taxon>
        <taxon>Fungi</taxon>
        <taxon>Dikarya</taxon>
        <taxon>Basidiomycota</taxon>
        <taxon>Pucciniomycotina</taxon>
        <taxon>Pucciniomycetes</taxon>
        <taxon>Pucciniales</taxon>
        <taxon>Pucciniaceae</taxon>
        <taxon>Puccinia</taxon>
    </lineage>
</organism>
<dbReference type="EMBL" id="VSWC01000184">
    <property type="protein sequence ID" value="KAA1068021.1"/>
    <property type="molecule type" value="Genomic_DNA"/>
</dbReference>
<gene>
    <name evidence="1" type="ORF">PGT21_025223</name>
</gene>
<reference evidence="1 2" key="1">
    <citation type="submission" date="2019-05" db="EMBL/GenBank/DDBJ databases">
        <title>Emergence of the Ug99 lineage of the wheat stem rust pathogen through somatic hybridization.</title>
        <authorList>
            <person name="Li F."/>
            <person name="Upadhyaya N.M."/>
            <person name="Sperschneider J."/>
            <person name="Matny O."/>
            <person name="Nguyen-Phuc H."/>
            <person name="Mago R."/>
            <person name="Raley C."/>
            <person name="Miller M.E."/>
            <person name="Silverstein K.A.T."/>
            <person name="Henningsen E."/>
            <person name="Hirsch C.D."/>
            <person name="Visser B."/>
            <person name="Pretorius Z.A."/>
            <person name="Steffenson B.J."/>
            <person name="Schwessinger B."/>
            <person name="Dodds P.N."/>
            <person name="Figueroa M."/>
        </authorList>
    </citation>
    <scope>NUCLEOTIDE SEQUENCE [LARGE SCALE GENOMIC DNA]</scope>
    <source>
        <strain evidence="1">21-0</strain>
    </source>
</reference>
<accession>A0A5B0LUC9</accession>
<keyword evidence="2" id="KW-1185">Reference proteome</keyword>
<name>A0A5B0LUC9_PUCGR</name>
<evidence type="ECO:0000313" key="2">
    <source>
        <dbReference type="Proteomes" id="UP000324748"/>
    </source>
</evidence>
<protein>
    <submittedName>
        <fullName evidence="1">Uncharacterized protein</fullName>
    </submittedName>
</protein>
<dbReference type="AlphaFoldDB" id="A0A5B0LUC9"/>
<dbReference type="Proteomes" id="UP000324748">
    <property type="component" value="Unassembled WGS sequence"/>
</dbReference>
<evidence type="ECO:0000313" key="1">
    <source>
        <dbReference type="EMBL" id="KAA1068021.1"/>
    </source>
</evidence>